<accession>A0A8T0N4R2</accession>
<dbReference type="EMBL" id="CM029053">
    <property type="protein sequence ID" value="KAG2544831.1"/>
    <property type="molecule type" value="Genomic_DNA"/>
</dbReference>
<sequence length="117" mass="13179">MSLQRILPGGNESPQIRSEEVDSEATLSWAHALPSLVVQRQTQPGSSASPMHSLPRCFREKRVTVRAEDPEDWTARRRGNVGKRRGYGRPRPHSGETATGRFLHGSPRRRTPNFSHN</sequence>
<keyword evidence="3" id="KW-1185">Reference proteome</keyword>
<proteinExistence type="predicted"/>
<comment type="caution">
    <text evidence="2">The sequence shown here is derived from an EMBL/GenBank/DDBJ whole genome shotgun (WGS) entry which is preliminary data.</text>
</comment>
<protein>
    <submittedName>
        <fullName evidence="2">Uncharacterized protein</fullName>
    </submittedName>
</protein>
<evidence type="ECO:0000256" key="1">
    <source>
        <dbReference type="SAM" id="MobiDB-lite"/>
    </source>
</evidence>
<feature type="compositionally biased region" description="Basic residues" evidence="1">
    <location>
        <begin position="76"/>
        <end position="92"/>
    </location>
</feature>
<gene>
    <name evidence="2" type="ORF">PVAP13_9KG384301</name>
</gene>
<name>A0A8T0N4R2_PANVG</name>
<evidence type="ECO:0000313" key="3">
    <source>
        <dbReference type="Proteomes" id="UP000823388"/>
    </source>
</evidence>
<organism evidence="2 3">
    <name type="scientific">Panicum virgatum</name>
    <name type="common">Blackwell switchgrass</name>
    <dbReference type="NCBI Taxonomy" id="38727"/>
    <lineage>
        <taxon>Eukaryota</taxon>
        <taxon>Viridiplantae</taxon>
        <taxon>Streptophyta</taxon>
        <taxon>Embryophyta</taxon>
        <taxon>Tracheophyta</taxon>
        <taxon>Spermatophyta</taxon>
        <taxon>Magnoliopsida</taxon>
        <taxon>Liliopsida</taxon>
        <taxon>Poales</taxon>
        <taxon>Poaceae</taxon>
        <taxon>PACMAD clade</taxon>
        <taxon>Panicoideae</taxon>
        <taxon>Panicodae</taxon>
        <taxon>Paniceae</taxon>
        <taxon>Panicinae</taxon>
        <taxon>Panicum</taxon>
        <taxon>Panicum sect. Hiantes</taxon>
    </lineage>
</organism>
<evidence type="ECO:0000313" key="2">
    <source>
        <dbReference type="EMBL" id="KAG2544831.1"/>
    </source>
</evidence>
<dbReference type="Proteomes" id="UP000823388">
    <property type="component" value="Chromosome 9K"/>
</dbReference>
<reference evidence="2" key="1">
    <citation type="submission" date="2020-05" db="EMBL/GenBank/DDBJ databases">
        <title>WGS assembly of Panicum virgatum.</title>
        <authorList>
            <person name="Lovell J.T."/>
            <person name="Jenkins J."/>
            <person name="Shu S."/>
            <person name="Juenger T.E."/>
            <person name="Schmutz J."/>
        </authorList>
    </citation>
    <scope>NUCLEOTIDE SEQUENCE</scope>
    <source>
        <strain evidence="2">AP13</strain>
    </source>
</reference>
<feature type="compositionally biased region" description="Basic and acidic residues" evidence="1">
    <location>
        <begin position="57"/>
        <end position="68"/>
    </location>
</feature>
<feature type="region of interest" description="Disordered" evidence="1">
    <location>
        <begin position="1"/>
        <end position="25"/>
    </location>
</feature>
<feature type="region of interest" description="Disordered" evidence="1">
    <location>
        <begin position="39"/>
        <end position="117"/>
    </location>
</feature>
<dbReference type="AlphaFoldDB" id="A0A8T0N4R2"/>
<feature type="compositionally biased region" description="Polar residues" evidence="1">
    <location>
        <begin position="39"/>
        <end position="50"/>
    </location>
</feature>